<keyword evidence="4 6" id="KW-0288">FMN</keyword>
<dbReference type="NCBIfam" id="TIGR01947">
    <property type="entry name" value="rnfG"/>
    <property type="match status" value="1"/>
</dbReference>
<keyword evidence="6" id="KW-1278">Translocase</keyword>
<dbReference type="InterPro" id="IPR010209">
    <property type="entry name" value="Ion_transpt_RnfG/RsxG"/>
</dbReference>
<evidence type="ECO:0000259" key="7">
    <source>
        <dbReference type="SMART" id="SM00900"/>
    </source>
</evidence>
<evidence type="ECO:0000256" key="6">
    <source>
        <dbReference type="HAMAP-Rule" id="MF_00479"/>
    </source>
</evidence>
<feature type="modified residue" description="FMN phosphoryl threonine" evidence="6">
    <location>
        <position position="154"/>
    </location>
</feature>
<dbReference type="RefSeq" id="WP_303680724.1">
    <property type="nucleotide sequence ID" value="NZ_LVWG01000009.1"/>
</dbReference>
<dbReference type="PANTHER" id="PTHR36118:SF1">
    <property type="entry name" value="ION-TRANSLOCATING OXIDOREDUCTASE COMPLEX SUBUNIT G"/>
    <property type="match status" value="1"/>
</dbReference>
<dbReference type="AlphaFoldDB" id="A0A165MF92"/>
<evidence type="ECO:0000256" key="3">
    <source>
        <dbReference type="ARBA" id="ARBA00022630"/>
    </source>
</evidence>
<comment type="subunit">
    <text evidence="6">The complex is composed of six subunits: RnfA, RnfB, RnfC, RnfD, RnfE and RnfG.</text>
</comment>
<evidence type="ECO:0000256" key="4">
    <source>
        <dbReference type="ARBA" id="ARBA00022643"/>
    </source>
</evidence>
<dbReference type="EMBL" id="LVWG01000009">
    <property type="protein sequence ID" value="KZK75178.1"/>
    <property type="molecule type" value="Genomic_DNA"/>
</dbReference>
<evidence type="ECO:0000313" key="8">
    <source>
        <dbReference type="EMBL" id="KZK75178.1"/>
    </source>
</evidence>
<reference evidence="8 9" key="1">
    <citation type="submission" date="2016-03" db="EMBL/GenBank/DDBJ databases">
        <title>Speciation and ecological success in dimly lit waters: horizontal gene transfer in a green sulfur bacteria bloom unveiled by metagenomic assembly.</title>
        <authorList>
            <person name="Llorens-Mares T."/>
            <person name="Liu Z."/>
            <person name="Allen L.Z."/>
            <person name="Rusch D.B."/>
            <person name="Craig M.T."/>
            <person name="Dupont C.L."/>
            <person name="Bryant D.A."/>
            <person name="Casamayor E.O."/>
        </authorList>
    </citation>
    <scope>NUCLEOTIDE SEQUENCE [LARGE SCALE GENOMIC DNA]</scope>
    <source>
        <strain evidence="8">CIII</strain>
    </source>
</reference>
<name>A0A165MF92_PELLU</name>
<evidence type="ECO:0000313" key="9">
    <source>
        <dbReference type="Proteomes" id="UP000076481"/>
    </source>
</evidence>
<comment type="cofactor">
    <cofactor evidence="6">
        <name>FMN</name>
        <dbReference type="ChEBI" id="CHEBI:58210"/>
    </cofactor>
</comment>
<evidence type="ECO:0000256" key="2">
    <source>
        <dbReference type="ARBA" id="ARBA00022553"/>
    </source>
</evidence>
<evidence type="ECO:0000256" key="5">
    <source>
        <dbReference type="ARBA" id="ARBA00022982"/>
    </source>
</evidence>
<comment type="caution">
    <text evidence="8">The sequence shown here is derived from an EMBL/GenBank/DDBJ whole genome shotgun (WGS) entry which is preliminary data.</text>
</comment>
<keyword evidence="6" id="KW-0472">Membrane</keyword>
<dbReference type="InterPro" id="IPR007329">
    <property type="entry name" value="FMN-bd"/>
</dbReference>
<organism evidence="8 9">
    <name type="scientific">Pelodictyon luteolum</name>
    <dbReference type="NCBI Taxonomy" id="1100"/>
    <lineage>
        <taxon>Bacteria</taxon>
        <taxon>Pseudomonadati</taxon>
        <taxon>Chlorobiota</taxon>
        <taxon>Chlorobiia</taxon>
        <taxon>Chlorobiales</taxon>
        <taxon>Chlorobiaceae</taxon>
        <taxon>Chlorobium/Pelodictyon group</taxon>
        <taxon>Pelodictyon</taxon>
    </lineage>
</organism>
<keyword evidence="6" id="KW-1003">Cell membrane</keyword>
<keyword evidence="3 6" id="KW-0285">Flavoprotein</keyword>
<dbReference type="Proteomes" id="UP000076481">
    <property type="component" value="Unassembled WGS sequence"/>
</dbReference>
<dbReference type="PANTHER" id="PTHR36118">
    <property type="entry name" value="ION-TRANSLOCATING OXIDOREDUCTASE COMPLEX SUBUNIT G"/>
    <property type="match status" value="1"/>
</dbReference>
<comment type="similarity">
    <text evidence="6">Belongs to the RnfG family.</text>
</comment>
<dbReference type="PIRSF" id="PIRSF006091">
    <property type="entry name" value="E_trnsport_RnfG"/>
    <property type="match status" value="1"/>
</dbReference>
<dbReference type="EC" id="7.-.-.-" evidence="6"/>
<accession>A0A165MF92</accession>
<gene>
    <name evidence="6" type="primary">rnfG</name>
    <name evidence="8" type="ORF">A3K90_05510</name>
</gene>
<keyword evidence="6" id="KW-0812">Transmembrane</keyword>
<dbReference type="Pfam" id="PF04205">
    <property type="entry name" value="FMN_bind"/>
    <property type="match status" value="1"/>
</dbReference>
<dbReference type="GO" id="GO:0009055">
    <property type="term" value="F:electron transfer activity"/>
    <property type="evidence" value="ECO:0007669"/>
    <property type="project" value="InterPro"/>
</dbReference>
<dbReference type="HAMAP" id="MF_00479">
    <property type="entry name" value="RsxG_RnfG"/>
    <property type="match status" value="1"/>
</dbReference>
<evidence type="ECO:0000256" key="1">
    <source>
        <dbReference type="ARBA" id="ARBA00022448"/>
    </source>
</evidence>
<keyword evidence="5 6" id="KW-0249">Electron transport</keyword>
<dbReference type="GO" id="GO:0022900">
    <property type="term" value="P:electron transport chain"/>
    <property type="evidence" value="ECO:0007669"/>
    <property type="project" value="UniProtKB-UniRule"/>
</dbReference>
<comment type="function">
    <text evidence="6">Part of a membrane-bound complex that couples electron transfer with translocation of ions across the membrane.</text>
</comment>
<dbReference type="GO" id="GO:0010181">
    <property type="term" value="F:FMN binding"/>
    <property type="evidence" value="ECO:0007669"/>
    <property type="project" value="InterPro"/>
</dbReference>
<keyword evidence="2 6" id="KW-0597">Phosphoprotein</keyword>
<protein>
    <recommendedName>
        <fullName evidence="6">Ion-translocating oxidoreductase complex subunit G</fullName>
        <ecNumber evidence="6">7.-.-.-</ecNumber>
    </recommendedName>
    <alternativeName>
        <fullName evidence="6">Rnf electron transport complex subunit G</fullName>
    </alternativeName>
</protein>
<proteinExistence type="inferred from homology"/>
<feature type="domain" description="FMN-binding" evidence="7">
    <location>
        <begin position="84"/>
        <end position="171"/>
    </location>
</feature>
<sequence>MRPVIILTIIGLISAALLATVADFTKEPIAIAKAQMERRAIEKIFPFQLDSLRTLEAAGTSFFEAYDTEGTLKGIAVKSFTEKGYGGRIEILLGVAPDHSIIDYKVITTMETPGLGDKIDKERFRRQFHGVSLDGPVWKVHKDGGFVDELTAATISSRAITDAVHTGLELINQQYPNTAAK</sequence>
<keyword evidence="6" id="KW-1133">Transmembrane helix</keyword>
<dbReference type="GO" id="GO:0005886">
    <property type="term" value="C:plasma membrane"/>
    <property type="evidence" value="ECO:0007669"/>
    <property type="project" value="UniProtKB-SubCell"/>
</dbReference>
<comment type="subcellular location">
    <subcellularLocation>
        <location evidence="6">Cell membrane</location>
        <topology evidence="6">Single-pass membrane protein</topology>
    </subcellularLocation>
</comment>
<keyword evidence="1 6" id="KW-0813">Transport</keyword>
<dbReference type="SMART" id="SM00900">
    <property type="entry name" value="FMN_bind"/>
    <property type="match status" value="1"/>
</dbReference>